<name>A0A7R9K7R7_TIMGE</name>
<evidence type="ECO:0000256" key="4">
    <source>
        <dbReference type="ARBA" id="ARBA00016394"/>
    </source>
</evidence>
<keyword evidence="8" id="KW-0249">Electron transport</keyword>
<evidence type="ECO:0000256" key="10">
    <source>
        <dbReference type="ARBA" id="ARBA00023136"/>
    </source>
</evidence>
<comment type="subcellular location">
    <subcellularLocation>
        <location evidence="2">Mitochondrion inner membrane</location>
        <topology evidence="2">Peripheral membrane protein</topology>
        <orientation evidence="2">Matrix side</orientation>
    </subcellularLocation>
</comment>
<evidence type="ECO:0000256" key="2">
    <source>
        <dbReference type="ARBA" id="ARBA00004443"/>
    </source>
</evidence>
<comment type="function">
    <text evidence="1">Accessory subunit of the mitochondrial membrane respiratory chain NADH dehydrogenase (Complex I), that is believed not to be involved in catalysis. Complex I functions in the transfer of electrons from NADH to the respiratory chain. The immediate electron acceptor for the enzyme is believed to be ubiquinone.</text>
</comment>
<keyword evidence="9" id="KW-0496">Mitochondrion</keyword>
<reference evidence="14" key="1">
    <citation type="submission" date="2020-11" db="EMBL/GenBank/DDBJ databases">
        <authorList>
            <person name="Tran Van P."/>
        </authorList>
    </citation>
    <scope>NUCLEOTIDE SEQUENCE</scope>
</reference>
<keyword evidence="7" id="KW-0999">Mitochondrion inner membrane</keyword>
<feature type="domain" description="Ribosomal protein/NADH dehydrogenase" evidence="13">
    <location>
        <begin position="52"/>
        <end position="87"/>
    </location>
</feature>
<evidence type="ECO:0000256" key="5">
    <source>
        <dbReference type="ARBA" id="ARBA00022448"/>
    </source>
</evidence>
<organism evidence="14">
    <name type="scientific">Timema genevievae</name>
    <name type="common">Walking stick</name>
    <dbReference type="NCBI Taxonomy" id="629358"/>
    <lineage>
        <taxon>Eukaryota</taxon>
        <taxon>Metazoa</taxon>
        <taxon>Ecdysozoa</taxon>
        <taxon>Arthropoda</taxon>
        <taxon>Hexapoda</taxon>
        <taxon>Insecta</taxon>
        <taxon>Pterygota</taxon>
        <taxon>Neoptera</taxon>
        <taxon>Polyneoptera</taxon>
        <taxon>Phasmatodea</taxon>
        <taxon>Timematodea</taxon>
        <taxon>Timematoidea</taxon>
        <taxon>Timematidae</taxon>
        <taxon>Timema</taxon>
    </lineage>
</organism>
<dbReference type="InterPro" id="IPR016464">
    <property type="entry name" value="NADH_Ub_cplx-1_asu_su-2"/>
</dbReference>
<evidence type="ECO:0000256" key="1">
    <source>
        <dbReference type="ARBA" id="ARBA00003195"/>
    </source>
</evidence>
<evidence type="ECO:0000256" key="9">
    <source>
        <dbReference type="ARBA" id="ARBA00023128"/>
    </source>
</evidence>
<evidence type="ECO:0000256" key="11">
    <source>
        <dbReference type="ARBA" id="ARBA00031441"/>
    </source>
</evidence>
<dbReference type="InterPro" id="IPR007741">
    <property type="entry name" value="Ribosomal_mL43/mS25/NADH_DH"/>
</dbReference>
<accession>A0A7R9K7R7</accession>
<keyword evidence="6" id="KW-0679">Respiratory chain</keyword>
<dbReference type="Pfam" id="PF05047">
    <property type="entry name" value="L51_S25_CI-B8"/>
    <property type="match status" value="1"/>
</dbReference>
<dbReference type="EMBL" id="OE846478">
    <property type="protein sequence ID" value="CAD7609887.1"/>
    <property type="molecule type" value="Genomic_DNA"/>
</dbReference>
<dbReference type="Gene3D" id="3.40.30.10">
    <property type="entry name" value="Glutaredoxin"/>
    <property type="match status" value="1"/>
</dbReference>
<evidence type="ECO:0000256" key="12">
    <source>
        <dbReference type="ARBA" id="ARBA00032513"/>
    </source>
</evidence>
<evidence type="ECO:0000256" key="6">
    <source>
        <dbReference type="ARBA" id="ARBA00022660"/>
    </source>
</evidence>
<evidence type="ECO:0000256" key="8">
    <source>
        <dbReference type="ARBA" id="ARBA00022982"/>
    </source>
</evidence>
<keyword evidence="10" id="KW-0472">Membrane</keyword>
<evidence type="ECO:0000256" key="3">
    <source>
        <dbReference type="ARBA" id="ARBA00008939"/>
    </source>
</evidence>
<evidence type="ECO:0000256" key="7">
    <source>
        <dbReference type="ARBA" id="ARBA00022792"/>
    </source>
</evidence>
<dbReference type="GO" id="GO:0005743">
    <property type="term" value="C:mitochondrial inner membrane"/>
    <property type="evidence" value="ECO:0007669"/>
    <property type="project" value="UniProtKB-SubCell"/>
</dbReference>
<sequence length="187" mass="20697">MYESRLWHYRQHVVKDYSYLTKLEVEPASVAAYSNTVLSCLTRPPKMGRFGDFIEQYYVNLKKSNPKFPILIRECSGVQPRVYARYESLMGAWKPPANNDTTDTGGVIVGFINDTTDTSGLIVGFINDTTDTGGLIVGFINDTTDTSGVIVGFINDTTDTKLGKESSVPLSNLKAEDVLQKVELLAK</sequence>
<dbReference type="SUPFAM" id="SSF52833">
    <property type="entry name" value="Thioredoxin-like"/>
    <property type="match status" value="1"/>
</dbReference>
<evidence type="ECO:0000259" key="13">
    <source>
        <dbReference type="Pfam" id="PF05047"/>
    </source>
</evidence>
<comment type="similarity">
    <text evidence="3">Belongs to the complex I NDUFA2 subunit family.</text>
</comment>
<dbReference type="PANTHER" id="PTHR12878">
    <property type="entry name" value="NADH-UBIQUINONE OXIDOREDUCTASE B8 SUBUNIT"/>
    <property type="match status" value="1"/>
</dbReference>
<protein>
    <recommendedName>
        <fullName evidence="4">NADH dehydrogenase [ubiquinone] 1 alpha subcomplex subunit 2</fullName>
    </recommendedName>
    <alternativeName>
        <fullName evidence="11">Complex I-B8</fullName>
    </alternativeName>
    <alternativeName>
        <fullName evidence="12">NADH-ubiquinone oxidoreductase B8 subunit</fullName>
    </alternativeName>
</protein>
<dbReference type="AlphaFoldDB" id="A0A7R9K7R7"/>
<keyword evidence="5" id="KW-0813">Transport</keyword>
<dbReference type="InterPro" id="IPR036249">
    <property type="entry name" value="Thioredoxin-like_sf"/>
</dbReference>
<evidence type="ECO:0000313" key="14">
    <source>
        <dbReference type="EMBL" id="CAD7609887.1"/>
    </source>
</evidence>
<gene>
    <name evidence="14" type="ORF">TGEB3V08_LOCUS10625</name>
</gene>
<proteinExistence type="inferred from homology"/>
<dbReference type="PANTHER" id="PTHR12878:SF0">
    <property type="entry name" value="NADH DEHYDROGENASE [UBIQUINONE] 1 ALPHA SUBCOMPLEX SUBUNIT 2"/>
    <property type="match status" value="1"/>
</dbReference>